<protein>
    <recommendedName>
        <fullName evidence="4">TNFR-Cys domain-containing protein</fullName>
    </recommendedName>
</protein>
<feature type="transmembrane region" description="Helical" evidence="2">
    <location>
        <begin position="112"/>
        <end position="135"/>
    </location>
</feature>
<name>A0ABD0WNE8_UMBPY</name>
<feature type="chain" id="PRO_5044887585" description="TNFR-Cys domain-containing protein" evidence="3">
    <location>
        <begin position="24"/>
        <end position="152"/>
    </location>
</feature>
<dbReference type="EMBL" id="JAGEUA010000005">
    <property type="protein sequence ID" value="KAL0978277.1"/>
    <property type="molecule type" value="Genomic_DNA"/>
</dbReference>
<evidence type="ECO:0000313" key="6">
    <source>
        <dbReference type="Proteomes" id="UP001557470"/>
    </source>
</evidence>
<evidence type="ECO:0000256" key="1">
    <source>
        <dbReference type="PROSITE-ProRule" id="PRU00206"/>
    </source>
</evidence>
<keyword evidence="2" id="KW-1133">Transmembrane helix</keyword>
<dbReference type="Proteomes" id="UP001557470">
    <property type="component" value="Unassembled WGS sequence"/>
</dbReference>
<evidence type="ECO:0000256" key="2">
    <source>
        <dbReference type="SAM" id="Phobius"/>
    </source>
</evidence>
<comment type="caution">
    <text evidence="5">The sequence shown here is derived from an EMBL/GenBank/DDBJ whole genome shotgun (WGS) entry which is preliminary data.</text>
</comment>
<gene>
    <name evidence="5" type="ORF">UPYG_G00168310</name>
</gene>
<keyword evidence="2" id="KW-0812">Transmembrane</keyword>
<accession>A0ABD0WNE8</accession>
<keyword evidence="3" id="KW-0732">Signal</keyword>
<sequence length="152" mass="16647">MSRLKKTLLLLQLAIEYELLCDGLKCPPCPGDRYVVQNCSLPRGTTCHPCSDCSGEGKMIVSSCTQFFDAVCGCKNGYNITSKGDCQKLPELGSTTLPLMTIKPVEPMGAEAIVIVLIGVLVFIVLVLSVSYMWCRKNIYIKGVKRKLPQVV</sequence>
<keyword evidence="6" id="KW-1185">Reference proteome</keyword>
<proteinExistence type="predicted"/>
<keyword evidence="2" id="KW-0472">Membrane</keyword>
<dbReference type="AlphaFoldDB" id="A0ABD0WNE8"/>
<comment type="caution">
    <text evidence="1">Lacks conserved residue(s) required for the propagation of feature annotation.</text>
</comment>
<evidence type="ECO:0000256" key="3">
    <source>
        <dbReference type="SAM" id="SignalP"/>
    </source>
</evidence>
<dbReference type="PROSITE" id="PS50050">
    <property type="entry name" value="TNFR_NGFR_2"/>
    <property type="match status" value="1"/>
</dbReference>
<organism evidence="5 6">
    <name type="scientific">Umbra pygmaea</name>
    <name type="common">Eastern mudminnow</name>
    <dbReference type="NCBI Taxonomy" id="75934"/>
    <lineage>
        <taxon>Eukaryota</taxon>
        <taxon>Metazoa</taxon>
        <taxon>Chordata</taxon>
        <taxon>Craniata</taxon>
        <taxon>Vertebrata</taxon>
        <taxon>Euteleostomi</taxon>
        <taxon>Actinopterygii</taxon>
        <taxon>Neopterygii</taxon>
        <taxon>Teleostei</taxon>
        <taxon>Protacanthopterygii</taxon>
        <taxon>Esociformes</taxon>
        <taxon>Umbridae</taxon>
        <taxon>Umbra</taxon>
    </lineage>
</organism>
<feature type="domain" description="TNFR-Cys" evidence="4">
    <location>
        <begin position="28"/>
        <end position="72"/>
    </location>
</feature>
<evidence type="ECO:0000259" key="4">
    <source>
        <dbReference type="PROSITE" id="PS50050"/>
    </source>
</evidence>
<feature type="repeat" description="TNFR-Cys" evidence="1">
    <location>
        <begin position="28"/>
        <end position="72"/>
    </location>
</feature>
<evidence type="ECO:0000313" key="5">
    <source>
        <dbReference type="EMBL" id="KAL0978277.1"/>
    </source>
</evidence>
<dbReference type="Gene3D" id="2.10.50.10">
    <property type="entry name" value="Tumor Necrosis Factor Receptor, subunit A, domain 2"/>
    <property type="match status" value="1"/>
</dbReference>
<feature type="signal peptide" evidence="3">
    <location>
        <begin position="1"/>
        <end position="23"/>
    </location>
</feature>
<dbReference type="InterPro" id="IPR001368">
    <property type="entry name" value="TNFR/NGFR_Cys_rich_reg"/>
</dbReference>
<reference evidence="5 6" key="1">
    <citation type="submission" date="2024-06" db="EMBL/GenBank/DDBJ databases">
        <authorList>
            <person name="Pan Q."/>
            <person name="Wen M."/>
            <person name="Jouanno E."/>
            <person name="Zahm M."/>
            <person name="Klopp C."/>
            <person name="Cabau C."/>
            <person name="Louis A."/>
            <person name="Berthelot C."/>
            <person name="Parey E."/>
            <person name="Roest Crollius H."/>
            <person name="Montfort J."/>
            <person name="Robinson-Rechavi M."/>
            <person name="Bouchez O."/>
            <person name="Lampietro C."/>
            <person name="Lopez Roques C."/>
            <person name="Donnadieu C."/>
            <person name="Postlethwait J."/>
            <person name="Bobe J."/>
            <person name="Verreycken H."/>
            <person name="Guiguen Y."/>
        </authorList>
    </citation>
    <scope>NUCLEOTIDE SEQUENCE [LARGE SCALE GENOMIC DNA]</scope>
    <source>
        <strain evidence="5">Up_M1</strain>
        <tissue evidence="5">Testis</tissue>
    </source>
</reference>